<evidence type="ECO:0000313" key="2">
    <source>
        <dbReference type="EMBL" id="GMN71292.1"/>
    </source>
</evidence>
<feature type="compositionally biased region" description="Polar residues" evidence="1">
    <location>
        <begin position="123"/>
        <end position="141"/>
    </location>
</feature>
<name>A0AA88EAS4_FICCA</name>
<evidence type="ECO:0000313" key="3">
    <source>
        <dbReference type="Proteomes" id="UP001187192"/>
    </source>
</evidence>
<gene>
    <name evidence="2" type="ORF">TIFTF001_054067</name>
</gene>
<protein>
    <submittedName>
        <fullName evidence="2">Uncharacterized protein</fullName>
    </submittedName>
</protein>
<keyword evidence="3" id="KW-1185">Reference proteome</keyword>
<comment type="caution">
    <text evidence="2">The sequence shown here is derived from an EMBL/GenBank/DDBJ whole genome shotgun (WGS) entry which is preliminary data.</text>
</comment>
<evidence type="ECO:0000256" key="1">
    <source>
        <dbReference type="SAM" id="MobiDB-lite"/>
    </source>
</evidence>
<feature type="compositionally biased region" description="Basic and acidic residues" evidence="1">
    <location>
        <begin position="62"/>
        <end position="87"/>
    </location>
</feature>
<organism evidence="2 3">
    <name type="scientific">Ficus carica</name>
    <name type="common">Common fig</name>
    <dbReference type="NCBI Taxonomy" id="3494"/>
    <lineage>
        <taxon>Eukaryota</taxon>
        <taxon>Viridiplantae</taxon>
        <taxon>Streptophyta</taxon>
        <taxon>Embryophyta</taxon>
        <taxon>Tracheophyta</taxon>
        <taxon>Spermatophyta</taxon>
        <taxon>Magnoliopsida</taxon>
        <taxon>eudicotyledons</taxon>
        <taxon>Gunneridae</taxon>
        <taxon>Pentapetalae</taxon>
        <taxon>rosids</taxon>
        <taxon>fabids</taxon>
        <taxon>Rosales</taxon>
        <taxon>Moraceae</taxon>
        <taxon>Ficeae</taxon>
        <taxon>Ficus</taxon>
    </lineage>
</organism>
<reference evidence="2" key="1">
    <citation type="submission" date="2023-07" db="EMBL/GenBank/DDBJ databases">
        <title>draft genome sequence of fig (Ficus carica).</title>
        <authorList>
            <person name="Takahashi T."/>
            <person name="Nishimura K."/>
        </authorList>
    </citation>
    <scope>NUCLEOTIDE SEQUENCE</scope>
</reference>
<sequence length="162" mass="18350">MDFSPYPQPQPQQLLLFDFVIAGPRQLAYPRAPGLYKAELFSGLKGLFPLHFWLRHNATHSTHGEDRGREREGREERKIVSRRHCQESEGEALPVIVAVENPKGEVLAGRDGDRRGPNRIANHDSSPTLTASTIGLRQSRTVGRASKSRHHRQSQEEDRGRE</sequence>
<dbReference type="EMBL" id="BTGU01013889">
    <property type="protein sequence ID" value="GMN71292.1"/>
    <property type="molecule type" value="Genomic_DNA"/>
</dbReference>
<accession>A0AA88EAS4</accession>
<dbReference type="AlphaFoldDB" id="A0AA88EAS4"/>
<feature type="compositionally biased region" description="Basic and acidic residues" evidence="1">
    <location>
        <begin position="153"/>
        <end position="162"/>
    </location>
</feature>
<proteinExistence type="predicted"/>
<dbReference type="Proteomes" id="UP001187192">
    <property type="component" value="Unassembled WGS sequence"/>
</dbReference>
<feature type="region of interest" description="Disordered" evidence="1">
    <location>
        <begin position="60"/>
        <end position="162"/>
    </location>
</feature>